<keyword evidence="2" id="KW-0175">Coiled coil</keyword>
<protein>
    <submittedName>
        <fullName evidence="4">HlyD family efflux transporter periplasmic adaptor subunit</fullName>
    </submittedName>
</protein>
<dbReference type="PANTHER" id="PTHR32347">
    <property type="entry name" value="EFFLUX SYSTEM COMPONENT YKNX-RELATED"/>
    <property type="match status" value="1"/>
</dbReference>
<dbReference type="Gene3D" id="2.40.30.170">
    <property type="match status" value="1"/>
</dbReference>
<accession>A0ABT0YN58</accession>
<keyword evidence="3" id="KW-0732">Signal</keyword>
<dbReference type="EMBL" id="JAMKFE010000004">
    <property type="protein sequence ID" value="MCM5679606.1"/>
    <property type="molecule type" value="Genomic_DNA"/>
</dbReference>
<evidence type="ECO:0000256" key="2">
    <source>
        <dbReference type="ARBA" id="ARBA00023054"/>
    </source>
</evidence>
<comment type="subcellular location">
    <subcellularLocation>
        <location evidence="1">Cell envelope</location>
    </subcellularLocation>
</comment>
<comment type="caution">
    <text evidence="4">The sequence shown here is derived from an EMBL/GenBank/DDBJ whole genome shotgun (WGS) entry which is preliminary data.</text>
</comment>
<dbReference type="RefSeq" id="WP_251777806.1">
    <property type="nucleotide sequence ID" value="NZ_JAMKFE010000004.1"/>
</dbReference>
<reference evidence="4" key="1">
    <citation type="submission" date="2022-05" db="EMBL/GenBank/DDBJ databases">
        <title>Schlegelella sp. nov., isolated from mangrove soil.</title>
        <authorList>
            <person name="Liu Y."/>
            <person name="Ge X."/>
            <person name="Liu W."/>
        </authorList>
    </citation>
    <scope>NUCLEOTIDE SEQUENCE</scope>
    <source>
        <strain evidence="4">S2-27</strain>
    </source>
</reference>
<dbReference type="Proteomes" id="UP001165541">
    <property type="component" value="Unassembled WGS sequence"/>
</dbReference>
<proteinExistence type="predicted"/>
<evidence type="ECO:0000256" key="3">
    <source>
        <dbReference type="SAM" id="SignalP"/>
    </source>
</evidence>
<evidence type="ECO:0000256" key="1">
    <source>
        <dbReference type="ARBA" id="ARBA00004196"/>
    </source>
</evidence>
<dbReference type="PANTHER" id="PTHR32347:SF23">
    <property type="entry name" value="BLL5650 PROTEIN"/>
    <property type="match status" value="1"/>
</dbReference>
<evidence type="ECO:0000313" key="5">
    <source>
        <dbReference type="Proteomes" id="UP001165541"/>
    </source>
</evidence>
<gene>
    <name evidence="4" type="ORF">M8A51_08680</name>
</gene>
<evidence type="ECO:0000313" key="4">
    <source>
        <dbReference type="EMBL" id="MCM5679606.1"/>
    </source>
</evidence>
<feature type="chain" id="PRO_5047135679" evidence="3">
    <location>
        <begin position="24"/>
        <end position="322"/>
    </location>
</feature>
<sequence>MTHQPALPALACMALLLVACDHASQTPAMSGYAEADLVYVASPGAGTLRRLAVQRGQRVEPGQPLYALDADAEALAGAAARARSERAKAQEQNLRKARRPAELRAVAQQLAQAQAALAGSSSALERNRRLVDDGFVAPIRLEELVAARDRDAARVREVEAQLALATQGARPDEIAAAAAEVTAAEADAALADWQAGEKQRSAPVAGQVFDVMYRPGEWVAAGAPVVALLPAGALKLRFFVPEPALSRAAVGQEVRVGCDGCPENGLRARIRWISPQAEFTPPVIYSNSSRSKLVFMVEAVPVDAYALKPGQPVDVRFLETPA</sequence>
<feature type="signal peptide" evidence="3">
    <location>
        <begin position="1"/>
        <end position="23"/>
    </location>
</feature>
<name>A0ABT0YN58_9BURK</name>
<dbReference type="Gene3D" id="2.40.50.100">
    <property type="match status" value="1"/>
</dbReference>
<keyword evidence="5" id="KW-1185">Reference proteome</keyword>
<dbReference type="InterPro" id="IPR050465">
    <property type="entry name" value="UPF0194_transport"/>
</dbReference>
<organism evidence="4 5">
    <name type="scientific">Caldimonas mangrovi</name>
    <dbReference type="NCBI Taxonomy" id="2944811"/>
    <lineage>
        <taxon>Bacteria</taxon>
        <taxon>Pseudomonadati</taxon>
        <taxon>Pseudomonadota</taxon>
        <taxon>Betaproteobacteria</taxon>
        <taxon>Burkholderiales</taxon>
        <taxon>Sphaerotilaceae</taxon>
        <taxon>Caldimonas</taxon>
    </lineage>
</organism>